<dbReference type="InterPro" id="IPR002562">
    <property type="entry name" value="3'-5'_exonuclease_dom"/>
</dbReference>
<keyword evidence="3" id="KW-0269">Exonuclease</keyword>
<evidence type="ECO:0000256" key="2">
    <source>
        <dbReference type="ARBA" id="ARBA00022801"/>
    </source>
</evidence>
<dbReference type="GO" id="GO:0003676">
    <property type="term" value="F:nucleic acid binding"/>
    <property type="evidence" value="ECO:0007669"/>
    <property type="project" value="InterPro"/>
</dbReference>
<dbReference type="SUPFAM" id="SSF53098">
    <property type="entry name" value="Ribonuclease H-like"/>
    <property type="match status" value="1"/>
</dbReference>
<dbReference type="Proteomes" id="UP000275408">
    <property type="component" value="Unassembled WGS sequence"/>
</dbReference>
<feature type="domain" description="3'-5' exonuclease" evidence="5">
    <location>
        <begin position="183"/>
        <end position="361"/>
    </location>
</feature>
<reference evidence="6 7" key="1">
    <citation type="journal article" date="2018" name="Sci. Rep.">
        <title>Comparative analysis of the Pocillopora damicornis genome highlights role of immune system in coral evolution.</title>
        <authorList>
            <person name="Cunning R."/>
            <person name="Bay R.A."/>
            <person name="Gillette P."/>
            <person name="Baker A.C."/>
            <person name="Traylor-Knowles N."/>
        </authorList>
    </citation>
    <scope>NUCLEOTIDE SEQUENCE [LARGE SCALE GENOMIC DNA]</scope>
    <source>
        <strain evidence="6">RSMAS</strain>
        <tissue evidence="6">Whole animal</tissue>
    </source>
</reference>
<dbReference type="CDD" id="cd06141">
    <property type="entry name" value="WRN_exo"/>
    <property type="match status" value="1"/>
</dbReference>
<dbReference type="GO" id="GO:0008408">
    <property type="term" value="F:3'-5' exonuclease activity"/>
    <property type="evidence" value="ECO:0007669"/>
    <property type="project" value="InterPro"/>
</dbReference>
<evidence type="ECO:0000259" key="5">
    <source>
        <dbReference type="SMART" id="SM00474"/>
    </source>
</evidence>
<protein>
    <recommendedName>
        <fullName evidence="5">3'-5' exonuclease domain-containing protein</fullName>
    </recommendedName>
</protein>
<name>A0A3M6TK72_POCDA</name>
<dbReference type="Pfam" id="PF01612">
    <property type="entry name" value="DNA_pol_A_exo1"/>
    <property type="match status" value="1"/>
</dbReference>
<dbReference type="PANTHER" id="PTHR13620:SF113">
    <property type="entry name" value="C2H2-TYPE DOMAIN-CONTAINING PROTEIN"/>
    <property type="match status" value="1"/>
</dbReference>
<dbReference type="InterPro" id="IPR012337">
    <property type="entry name" value="RNaseH-like_sf"/>
</dbReference>
<keyword evidence="1" id="KW-0540">Nuclease</keyword>
<keyword evidence="7" id="KW-1185">Reference proteome</keyword>
<dbReference type="OMA" id="TYSHRCK"/>
<feature type="compositionally biased region" description="Polar residues" evidence="4">
    <location>
        <begin position="46"/>
        <end position="68"/>
    </location>
</feature>
<feature type="region of interest" description="Disordered" evidence="4">
    <location>
        <begin position="1"/>
        <end position="68"/>
    </location>
</feature>
<feature type="region of interest" description="Disordered" evidence="4">
    <location>
        <begin position="90"/>
        <end position="129"/>
    </location>
</feature>
<accession>A0A3M6TK72</accession>
<dbReference type="GO" id="GO:0006139">
    <property type="term" value="P:nucleobase-containing compound metabolic process"/>
    <property type="evidence" value="ECO:0007669"/>
    <property type="project" value="InterPro"/>
</dbReference>
<evidence type="ECO:0000256" key="1">
    <source>
        <dbReference type="ARBA" id="ARBA00022722"/>
    </source>
</evidence>
<dbReference type="OrthoDB" id="10261556at2759"/>
<feature type="compositionally biased region" description="Polar residues" evidence="4">
    <location>
        <begin position="149"/>
        <end position="158"/>
    </location>
</feature>
<feature type="compositionally biased region" description="Basic and acidic residues" evidence="4">
    <location>
        <begin position="19"/>
        <end position="28"/>
    </location>
</feature>
<dbReference type="PANTHER" id="PTHR13620">
    <property type="entry name" value="3-5 EXONUCLEASE"/>
    <property type="match status" value="1"/>
</dbReference>
<dbReference type="AlphaFoldDB" id="A0A3M6TK72"/>
<evidence type="ECO:0000313" key="6">
    <source>
        <dbReference type="EMBL" id="RMX41736.1"/>
    </source>
</evidence>
<evidence type="ECO:0000256" key="3">
    <source>
        <dbReference type="ARBA" id="ARBA00022839"/>
    </source>
</evidence>
<gene>
    <name evidence="6" type="ORF">pdam_00005600</name>
</gene>
<dbReference type="SMART" id="SM00474">
    <property type="entry name" value="35EXOc"/>
    <property type="match status" value="1"/>
</dbReference>
<evidence type="ECO:0000256" key="4">
    <source>
        <dbReference type="SAM" id="MobiDB-lite"/>
    </source>
</evidence>
<proteinExistence type="predicted"/>
<feature type="region of interest" description="Disordered" evidence="4">
    <location>
        <begin position="143"/>
        <end position="168"/>
    </location>
</feature>
<keyword evidence="2" id="KW-0378">Hydrolase</keyword>
<dbReference type="STRING" id="46731.A0A3M6TK72"/>
<dbReference type="EMBL" id="RCHS01003444">
    <property type="protein sequence ID" value="RMX41736.1"/>
    <property type="molecule type" value="Genomic_DNA"/>
</dbReference>
<dbReference type="InterPro" id="IPR051132">
    <property type="entry name" value="3-5_Exonuclease_domain"/>
</dbReference>
<dbReference type="Gene3D" id="3.30.420.10">
    <property type="entry name" value="Ribonuclease H-like superfamily/Ribonuclease H"/>
    <property type="match status" value="1"/>
</dbReference>
<evidence type="ECO:0000313" key="7">
    <source>
        <dbReference type="Proteomes" id="UP000275408"/>
    </source>
</evidence>
<comment type="caution">
    <text evidence="6">The sequence shown here is derived from an EMBL/GenBank/DDBJ whole genome shotgun (WGS) entry which is preliminary data.</text>
</comment>
<dbReference type="InterPro" id="IPR036397">
    <property type="entry name" value="RNaseH_sf"/>
</dbReference>
<sequence>MSSSNFLRRARKRPAPENFDTHQEEIKRIAPSTRTNKPTYSHRCKPNTTSRVLTPVPSTSWSWDTESQSEFPRRDTSAYYMEFSRSMQAHDGDRYQIQGKSPSYDYTNRESSHTGRNQPHQARAQPPAHRYLTPKRAGYKAAAKRTHPSDPSNKQFSRMTKETTKHKLTQPAVAEGVEIIYTKNVFEAETWLRKHITDCSASAVGFDIEWKPQFVSKKRGGTENKTAVLQLGVDTSCLVLHIHHMSKLPNLLVSILKDATVLKVGSGIKQDMSKLRRDRGLVCHGIVDTQDVAKSLDPSSTQKVGLKALAERFLGITLTKSKRVSTSNWENFPLTLKQIEYAALDAWIGLKVFNAIEQSKSS</sequence>
<organism evidence="6 7">
    <name type="scientific">Pocillopora damicornis</name>
    <name type="common">Cauliflower coral</name>
    <name type="synonym">Millepora damicornis</name>
    <dbReference type="NCBI Taxonomy" id="46731"/>
    <lineage>
        <taxon>Eukaryota</taxon>
        <taxon>Metazoa</taxon>
        <taxon>Cnidaria</taxon>
        <taxon>Anthozoa</taxon>
        <taxon>Hexacorallia</taxon>
        <taxon>Scleractinia</taxon>
        <taxon>Astrocoeniina</taxon>
        <taxon>Pocilloporidae</taxon>
        <taxon>Pocillopora</taxon>
    </lineage>
</organism>